<protein>
    <recommendedName>
        <fullName evidence="1">Phasin domain-containing protein</fullName>
    </recommendedName>
</protein>
<proteinExistence type="predicted"/>
<dbReference type="Pfam" id="PF09361">
    <property type="entry name" value="Phasin_2"/>
    <property type="match status" value="1"/>
</dbReference>
<evidence type="ECO:0000313" key="2">
    <source>
        <dbReference type="EMBL" id="GEC15922.1"/>
    </source>
</evidence>
<dbReference type="AlphaFoldDB" id="A0A4Y3WA96"/>
<dbReference type="InterPro" id="IPR018968">
    <property type="entry name" value="Phasin"/>
</dbReference>
<organism evidence="2 3">
    <name type="scientific">Nitrobacter winogradskyi</name>
    <name type="common">Nitrobacter agilis</name>
    <dbReference type="NCBI Taxonomy" id="913"/>
    <lineage>
        <taxon>Bacteria</taxon>
        <taxon>Pseudomonadati</taxon>
        <taxon>Pseudomonadota</taxon>
        <taxon>Alphaproteobacteria</taxon>
        <taxon>Hyphomicrobiales</taxon>
        <taxon>Nitrobacteraceae</taxon>
        <taxon>Nitrobacter</taxon>
    </lineage>
</organism>
<comment type="caution">
    <text evidence="2">The sequence shown here is derived from an EMBL/GenBank/DDBJ whole genome shotgun (WGS) entry which is preliminary data.</text>
</comment>
<accession>A0A4Y3WA96</accession>
<evidence type="ECO:0000313" key="3">
    <source>
        <dbReference type="Proteomes" id="UP000318825"/>
    </source>
</evidence>
<sequence length="112" mass="12422">MTKIEDIQQQGKEQFDAAVTTASGFQKGIQEIAVAFSDYSRKSFDDGRAFTEKLAGAKSLDQAIEAQTVYARTAYETFVSESQKIGGLYVDLAKQAYKPFEDFTAKFVPDAR</sequence>
<dbReference type="RefSeq" id="WP_141383577.1">
    <property type="nucleotide sequence ID" value="NZ_BJNF01000044.1"/>
</dbReference>
<feature type="domain" description="Phasin" evidence="1">
    <location>
        <begin position="5"/>
        <end position="102"/>
    </location>
</feature>
<dbReference type="OrthoDB" id="7678100at2"/>
<reference evidence="2 3" key="1">
    <citation type="submission" date="2019-06" db="EMBL/GenBank/DDBJ databases">
        <title>Whole genome shotgun sequence of Nitrobacter winogradskyi NBRC 14297.</title>
        <authorList>
            <person name="Hosoyama A."/>
            <person name="Uohara A."/>
            <person name="Ohji S."/>
            <person name="Ichikawa N."/>
        </authorList>
    </citation>
    <scope>NUCLEOTIDE SEQUENCE [LARGE SCALE GENOMIC DNA]</scope>
    <source>
        <strain evidence="2 3">NBRC 14297</strain>
    </source>
</reference>
<name>A0A4Y3WA96_NITWI</name>
<dbReference type="Proteomes" id="UP000318825">
    <property type="component" value="Unassembled WGS sequence"/>
</dbReference>
<evidence type="ECO:0000259" key="1">
    <source>
        <dbReference type="Pfam" id="PF09361"/>
    </source>
</evidence>
<dbReference type="EMBL" id="BJNF01000044">
    <property type="protein sequence ID" value="GEC15922.1"/>
    <property type="molecule type" value="Genomic_DNA"/>
</dbReference>
<gene>
    <name evidence="2" type="ORF">NWI01_18140</name>
</gene>